<proteinExistence type="predicted"/>
<reference evidence="1 2" key="1">
    <citation type="submission" date="2020-11" db="EMBL/GenBank/DDBJ databases">
        <title>Streptomyces spirodelae sp. nov., isolated from duckweed.</title>
        <authorList>
            <person name="Saimee Y."/>
            <person name="Duangmal K."/>
        </authorList>
    </citation>
    <scope>NUCLEOTIDE SEQUENCE [LARGE SCALE GENOMIC DNA]</scope>
    <source>
        <strain evidence="1 2">S16-07</strain>
    </source>
</reference>
<dbReference type="RefSeq" id="WP_209237242.1">
    <property type="nucleotide sequence ID" value="NZ_JADKMA010000003.1"/>
</dbReference>
<evidence type="ECO:0000313" key="1">
    <source>
        <dbReference type="EMBL" id="MBO8190330.1"/>
    </source>
</evidence>
<sequence length="171" mass="19092">MCADYDYATLHIAPNDLKSKKDRLVTTGQEISDALGRISDTLSALRLEWRGKSAQRQQEISDEWERVFGELFGTKDKPDTGVLSALANAVHNAAKNYAEVENGAADIFDRLLFTLMKQDINQATAEYLSQGTPNPDETYQKMLTMLQGETPPLEDQDDAKKSAIFTDYPNV</sequence>
<keyword evidence="2" id="KW-1185">Reference proteome</keyword>
<dbReference type="EMBL" id="JADKMA010000003">
    <property type="protein sequence ID" value="MBO8190330.1"/>
    <property type="molecule type" value="Genomic_DNA"/>
</dbReference>
<dbReference type="SUPFAM" id="SSF140453">
    <property type="entry name" value="EsxAB dimer-like"/>
    <property type="match status" value="1"/>
</dbReference>
<protein>
    <submittedName>
        <fullName evidence="1">WXG100 family type VII secretion target</fullName>
    </submittedName>
</protein>
<accession>A0ABS3X4M8</accession>
<dbReference type="Gene3D" id="1.10.287.1060">
    <property type="entry name" value="ESAT-6-like"/>
    <property type="match status" value="1"/>
</dbReference>
<evidence type="ECO:0000313" key="2">
    <source>
        <dbReference type="Proteomes" id="UP001519064"/>
    </source>
</evidence>
<dbReference type="InterPro" id="IPR036689">
    <property type="entry name" value="ESAT-6-like_sf"/>
</dbReference>
<comment type="caution">
    <text evidence="1">The sequence shown here is derived from an EMBL/GenBank/DDBJ whole genome shotgun (WGS) entry which is preliminary data.</text>
</comment>
<organism evidence="1 2">
    <name type="scientific">Streptomyces oryzae</name>
    <dbReference type="NCBI Taxonomy" id="1434886"/>
    <lineage>
        <taxon>Bacteria</taxon>
        <taxon>Bacillati</taxon>
        <taxon>Actinomycetota</taxon>
        <taxon>Actinomycetes</taxon>
        <taxon>Kitasatosporales</taxon>
        <taxon>Streptomycetaceae</taxon>
        <taxon>Streptomyces</taxon>
    </lineage>
</organism>
<name>A0ABS3X4M8_9ACTN</name>
<dbReference type="Proteomes" id="UP001519064">
    <property type="component" value="Unassembled WGS sequence"/>
</dbReference>
<gene>
    <name evidence="1" type="ORF">ITI46_01160</name>
</gene>